<dbReference type="PRINTS" id="PR00173">
    <property type="entry name" value="EDTRNSPORT"/>
</dbReference>
<dbReference type="GO" id="GO:0005886">
    <property type="term" value="C:plasma membrane"/>
    <property type="evidence" value="ECO:0007669"/>
    <property type="project" value="UniProtKB-SubCell"/>
</dbReference>
<protein>
    <submittedName>
        <fullName evidence="8">Dicarboxylate/amino acid:cation (Na+ or H+) symporter, DAACS family</fullName>
    </submittedName>
</protein>
<keyword evidence="6 7" id="KW-0472">Membrane</keyword>
<name>A0A1N6L724_9BURK</name>
<reference evidence="8 9" key="1">
    <citation type="submission" date="2016-11" db="EMBL/GenBank/DDBJ databases">
        <authorList>
            <person name="Jaros S."/>
            <person name="Januszkiewicz K."/>
            <person name="Wedrychowicz H."/>
        </authorList>
    </citation>
    <scope>NUCLEOTIDE SEQUENCE [LARGE SCALE GENOMIC DNA]</scope>
    <source>
        <strain evidence="8 9">GAS95</strain>
    </source>
</reference>
<evidence type="ECO:0000313" key="9">
    <source>
        <dbReference type="Proteomes" id="UP000185151"/>
    </source>
</evidence>
<evidence type="ECO:0000256" key="5">
    <source>
        <dbReference type="ARBA" id="ARBA00022989"/>
    </source>
</evidence>
<dbReference type="Proteomes" id="UP000185151">
    <property type="component" value="Unassembled WGS sequence"/>
</dbReference>
<gene>
    <name evidence="8" type="ORF">SAMN05444165_6269</name>
</gene>
<keyword evidence="5 7" id="KW-1133">Transmembrane helix</keyword>
<accession>A0A1N6L724</accession>
<dbReference type="GO" id="GO:0015293">
    <property type="term" value="F:symporter activity"/>
    <property type="evidence" value="ECO:0007669"/>
    <property type="project" value="UniProtKB-KW"/>
</dbReference>
<feature type="transmembrane region" description="Helical" evidence="7">
    <location>
        <begin position="75"/>
        <end position="101"/>
    </location>
</feature>
<dbReference type="Pfam" id="PF00375">
    <property type="entry name" value="SDF"/>
    <property type="match status" value="1"/>
</dbReference>
<feature type="transmembrane region" description="Helical" evidence="7">
    <location>
        <begin position="137"/>
        <end position="163"/>
    </location>
</feature>
<evidence type="ECO:0000256" key="7">
    <source>
        <dbReference type="SAM" id="Phobius"/>
    </source>
</evidence>
<dbReference type="OrthoDB" id="9766690at2"/>
<dbReference type="EMBL" id="FSRU01000002">
    <property type="protein sequence ID" value="SIO64466.1"/>
    <property type="molecule type" value="Genomic_DNA"/>
</dbReference>
<dbReference type="SUPFAM" id="SSF118215">
    <property type="entry name" value="Proton glutamate symport protein"/>
    <property type="match status" value="1"/>
</dbReference>
<feature type="transmembrane region" description="Helical" evidence="7">
    <location>
        <begin position="218"/>
        <end position="240"/>
    </location>
</feature>
<dbReference type="GO" id="GO:0006835">
    <property type="term" value="P:dicarboxylic acid transport"/>
    <property type="evidence" value="ECO:0007669"/>
    <property type="project" value="TreeGrafter"/>
</dbReference>
<keyword evidence="4 7" id="KW-0812">Transmembrane</keyword>
<comment type="subcellular location">
    <subcellularLocation>
        <location evidence="1">Cell membrane</location>
        <topology evidence="1">Multi-pass membrane protein</topology>
    </subcellularLocation>
</comment>
<evidence type="ECO:0000256" key="2">
    <source>
        <dbReference type="ARBA" id="ARBA00022448"/>
    </source>
</evidence>
<dbReference type="InterPro" id="IPR001991">
    <property type="entry name" value="Na-dicarboxylate_symporter"/>
</dbReference>
<feature type="transmembrane region" description="Helical" evidence="7">
    <location>
        <begin position="318"/>
        <end position="339"/>
    </location>
</feature>
<evidence type="ECO:0000256" key="6">
    <source>
        <dbReference type="ARBA" id="ARBA00023136"/>
    </source>
</evidence>
<keyword evidence="9" id="KW-1185">Reference proteome</keyword>
<sequence length="435" mass="45265">MNLRTKGISVPAQMLIALVLGVLTGILVPSVGSKLAFVVTIFGHAIKMVVMPLILLSVTVGVFKMGVERGRLGKTAALSIAFFLVMTVVSSVLGLGLNMFFRPGLGAGLTHTAAMPANLASSLDWTQFVVDLVPANIVGALAAGNSLPILVFGVLLGSALSAIEERAVPFIAVLESMLAALFKMTQWIVALSPLAIFAGMATLLASKGLAGIMPLLKLLGVAYLGMAILAVLLSAIVKLIGRSPIALIKHVSEPLILAFTTRSSEITFPVHLKKLTDMGVPPSVASTILPLSYIFNRDGAVLYTALAVGYLADAYHLVWTWPLMLTVVVLTIITIDGAANVPSGAIVAITIVLTAVGLPVEAVVLILGIDAFFDMGRTALNVYGSSVATVVAMRISGVDQPQSDQDGYAGGREAGLGDIPAVGEFSTATRLDRRA</sequence>
<feature type="transmembrane region" description="Helical" evidence="7">
    <location>
        <begin position="12"/>
        <end position="31"/>
    </location>
</feature>
<dbReference type="InterPro" id="IPR036458">
    <property type="entry name" value="Na:dicarbo_symporter_sf"/>
</dbReference>
<proteinExistence type="predicted"/>
<evidence type="ECO:0000313" key="8">
    <source>
        <dbReference type="EMBL" id="SIO64466.1"/>
    </source>
</evidence>
<feature type="transmembrane region" description="Helical" evidence="7">
    <location>
        <begin position="184"/>
        <end position="206"/>
    </location>
</feature>
<dbReference type="PANTHER" id="PTHR42865">
    <property type="entry name" value="PROTON/GLUTAMATE-ASPARTATE SYMPORTER"/>
    <property type="match status" value="1"/>
</dbReference>
<organism evidence="8 9">
    <name type="scientific">Paraburkholderia phenazinium</name>
    <dbReference type="NCBI Taxonomy" id="60549"/>
    <lineage>
        <taxon>Bacteria</taxon>
        <taxon>Pseudomonadati</taxon>
        <taxon>Pseudomonadota</taxon>
        <taxon>Betaproteobacteria</taxon>
        <taxon>Burkholderiales</taxon>
        <taxon>Burkholderiaceae</taxon>
        <taxon>Paraburkholderia</taxon>
    </lineage>
</organism>
<dbReference type="Gene3D" id="1.10.3860.10">
    <property type="entry name" value="Sodium:dicarboxylate symporter"/>
    <property type="match status" value="1"/>
</dbReference>
<evidence type="ECO:0000256" key="4">
    <source>
        <dbReference type="ARBA" id="ARBA00022692"/>
    </source>
</evidence>
<keyword evidence="2" id="KW-0813">Transport</keyword>
<dbReference type="PANTHER" id="PTHR42865:SF7">
    <property type="entry name" value="PROTON_GLUTAMATE-ASPARTATE SYMPORTER"/>
    <property type="match status" value="1"/>
</dbReference>
<keyword evidence="3" id="KW-1003">Cell membrane</keyword>
<evidence type="ECO:0000256" key="3">
    <source>
        <dbReference type="ARBA" id="ARBA00022475"/>
    </source>
</evidence>
<feature type="transmembrane region" description="Helical" evidence="7">
    <location>
        <begin position="345"/>
        <end position="367"/>
    </location>
</feature>
<dbReference type="AlphaFoldDB" id="A0A1N6L724"/>
<evidence type="ECO:0000256" key="1">
    <source>
        <dbReference type="ARBA" id="ARBA00004651"/>
    </source>
</evidence>
<feature type="transmembrane region" description="Helical" evidence="7">
    <location>
        <begin position="37"/>
        <end position="63"/>
    </location>
</feature>